<organism evidence="2 3">
    <name type="scientific">Fodinibius salicampi</name>
    <dbReference type="NCBI Taxonomy" id="1920655"/>
    <lineage>
        <taxon>Bacteria</taxon>
        <taxon>Pseudomonadati</taxon>
        <taxon>Balneolota</taxon>
        <taxon>Balneolia</taxon>
        <taxon>Balneolales</taxon>
        <taxon>Balneolaceae</taxon>
        <taxon>Fodinibius</taxon>
    </lineage>
</organism>
<comment type="caution">
    <text evidence="2">The sequence shown here is derived from an EMBL/GenBank/DDBJ whole genome shotgun (WGS) entry which is preliminary data.</text>
</comment>
<dbReference type="PIRSF" id="PIRSF005962">
    <property type="entry name" value="Pept_M20D_amidohydro"/>
    <property type="match status" value="1"/>
</dbReference>
<proteinExistence type="predicted"/>
<accession>A0ABT3Q346</accession>
<keyword evidence="3" id="KW-1185">Reference proteome</keyword>
<evidence type="ECO:0000256" key="1">
    <source>
        <dbReference type="ARBA" id="ARBA00022801"/>
    </source>
</evidence>
<dbReference type="SUPFAM" id="SSF55031">
    <property type="entry name" value="Bacterial exopeptidase dimerisation domain"/>
    <property type="match status" value="1"/>
</dbReference>
<dbReference type="InterPro" id="IPR002933">
    <property type="entry name" value="Peptidase_M20"/>
</dbReference>
<dbReference type="NCBIfam" id="TIGR01891">
    <property type="entry name" value="amidohydrolases"/>
    <property type="match status" value="1"/>
</dbReference>
<dbReference type="InterPro" id="IPR036264">
    <property type="entry name" value="Bact_exopeptidase_dim_dom"/>
</dbReference>
<dbReference type="EMBL" id="JAJNDC010000006">
    <property type="protein sequence ID" value="MCW9714501.1"/>
    <property type="molecule type" value="Genomic_DNA"/>
</dbReference>
<reference evidence="2 3" key="1">
    <citation type="submission" date="2021-11" db="EMBL/GenBank/DDBJ databases">
        <title>Aliifidinibius sp. nov., a new bacterium isolated from saline soil.</title>
        <authorList>
            <person name="Galisteo C."/>
            <person name="De La Haba R."/>
            <person name="Sanchez-Porro C."/>
            <person name="Ventosa A."/>
        </authorList>
    </citation>
    <scope>NUCLEOTIDE SEQUENCE [LARGE SCALE GENOMIC DNA]</scope>
    <source>
        <strain evidence="2 3">KACC 190600</strain>
    </source>
</reference>
<dbReference type="Gene3D" id="3.30.70.360">
    <property type="match status" value="1"/>
</dbReference>
<dbReference type="SUPFAM" id="SSF53187">
    <property type="entry name" value="Zn-dependent exopeptidases"/>
    <property type="match status" value="1"/>
</dbReference>
<keyword evidence="1" id="KW-0378">Hydrolase</keyword>
<protein>
    <submittedName>
        <fullName evidence="2">Amidohydrolase</fullName>
    </submittedName>
</protein>
<evidence type="ECO:0000313" key="3">
    <source>
        <dbReference type="Proteomes" id="UP001207337"/>
    </source>
</evidence>
<dbReference type="Pfam" id="PF01546">
    <property type="entry name" value="Peptidase_M20"/>
    <property type="match status" value="1"/>
</dbReference>
<dbReference type="PANTHER" id="PTHR11014">
    <property type="entry name" value="PEPTIDASE M20 FAMILY MEMBER"/>
    <property type="match status" value="1"/>
</dbReference>
<dbReference type="InterPro" id="IPR017439">
    <property type="entry name" value="Amidohydrolase"/>
</dbReference>
<dbReference type="Proteomes" id="UP001207337">
    <property type="component" value="Unassembled WGS sequence"/>
</dbReference>
<sequence>MPFEIEQYIPELKKLRHRLHAEAEISGSEKQTAQIIQEFLSDTNPDDIQSNIGGHGILATYLGEANGPHILLRCELDALPIKDKIDASYKSRKEGVGHKCGHDGHMSIVCGVANILGEEGLSSGQVSLLFQPSEETGEGAMAVLENQKFKKLNPDYCFALHNLPGYEKHQVVIREGIFAAASAGLAIHFYGETSHAAHPEEGKSPALAVGQLIQSLSSVPQFYSSLDQAVKVTVVNVELGEEAYGTSPAEATVRVTLRTYDDGVLNNLQDRCVQIAEGLASTYDLEIEHDWVQPFAALVNDSKAVKVIRESAENQNLKVLRKELPFNWSEDFGYFLKEIPGAMFGLGSGEGHPPLHAGSYDFPDEIIVSGVKMFMQIIKETVSE</sequence>
<dbReference type="PANTHER" id="PTHR11014:SF169">
    <property type="entry name" value="CLAN MH, FAMILY M20, PEPTIDASE T-LIKE METALLOPEPTIDASE"/>
    <property type="match status" value="1"/>
</dbReference>
<gene>
    <name evidence="2" type="ORF">LQ318_16465</name>
</gene>
<name>A0ABT3Q346_9BACT</name>
<dbReference type="Gene3D" id="3.40.630.10">
    <property type="entry name" value="Zn peptidases"/>
    <property type="match status" value="1"/>
</dbReference>
<evidence type="ECO:0000313" key="2">
    <source>
        <dbReference type="EMBL" id="MCW9714501.1"/>
    </source>
</evidence>
<dbReference type="RefSeq" id="WP_265791833.1">
    <property type="nucleotide sequence ID" value="NZ_BAABRS010000006.1"/>
</dbReference>